<dbReference type="AlphaFoldDB" id="A0A2K8UGM1"/>
<sequence length="303" mass="33554">MRVAEACAALPARAGVPGLVAAIEGLLPGAQVQHALTRGGWHRLGGVVDLDGGRIAEHLGTWAETISGGDIDELMQKVADLRLFVTRLNGQTHYLVVPTGPAARDFIQIEVEELQEVLDRCITDPDWFPDSIAEFVDPLDFPRLEPEPVGPPRLVFRRLVPVNRLLKSSDAGPRLVRFLDDWDRSSAGETSIFCEHWVLSIREYRDQEGDDHLSAKPIPVSAAVPPALPDGVVARGAQLANQIHGFDRVLGYPFAWYFYMLTNPKVSHRLATAVHDDLIGAYAYLPVRDLKVLRDWYNQPYGA</sequence>
<accession>A0A2K8UGM1</accession>
<evidence type="ECO:0000313" key="1">
    <source>
        <dbReference type="EMBL" id="AUB84698.1"/>
    </source>
</evidence>
<dbReference type="Proteomes" id="UP000232638">
    <property type="component" value="Chromosome"/>
</dbReference>
<evidence type="ECO:0000313" key="2">
    <source>
        <dbReference type="Proteomes" id="UP000232638"/>
    </source>
</evidence>
<reference evidence="1 2" key="1">
    <citation type="submission" date="2017-03" db="EMBL/GenBank/DDBJ databases">
        <title>Complete genome sequence of Candidatus 'Thiodictyon syntrophicum' sp. nov. strain Cad16T, a photolithoautotroph purple sulfur bacterium isolated from an alpine meromictic lake.</title>
        <authorList>
            <person name="Luedin S.M."/>
            <person name="Pothier J.F."/>
            <person name="Danza F."/>
            <person name="Storelli N."/>
            <person name="Wittwer M."/>
            <person name="Tonolla M."/>
        </authorList>
    </citation>
    <scope>NUCLEOTIDE SEQUENCE [LARGE SCALE GENOMIC DNA]</scope>
    <source>
        <strain evidence="1 2">Cad16T</strain>
    </source>
</reference>
<proteinExistence type="predicted"/>
<name>A0A2K8UGM1_9GAMM</name>
<keyword evidence="2" id="KW-1185">Reference proteome</keyword>
<gene>
    <name evidence="1" type="ORF">THSYN_08845</name>
</gene>
<dbReference type="EMBL" id="CP020370">
    <property type="protein sequence ID" value="AUB84698.1"/>
    <property type="molecule type" value="Genomic_DNA"/>
</dbReference>
<dbReference type="KEGG" id="tsy:THSYN_08845"/>
<organism evidence="1 2">
    <name type="scientific">Candidatus Thiodictyon syntrophicum</name>
    <dbReference type="NCBI Taxonomy" id="1166950"/>
    <lineage>
        <taxon>Bacteria</taxon>
        <taxon>Pseudomonadati</taxon>
        <taxon>Pseudomonadota</taxon>
        <taxon>Gammaproteobacteria</taxon>
        <taxon>Chromatiales</taxon>
        <taxon>Chromatiaceae</taxon>
        <taxon>Thiodictyon</taxon>
    </lineage>
</organism>
<protein>
    <submittedName>
        <fullName evidence="1">Uncharacterized protein</fullName>
    </submittedName>
</protein>
<dbReference type="OrthoDB" id="9076234at2"/>